<dbReference type="AlphaFoldDB" id="A6GEU4"/>
<sequence>MPSLRQRVHTAATPTGVGLGLRAEFLRDAKTSLDGTDGQPGFAERVAFVEISPENYMQRGGVNRDLFEAVAERVPVITHGLMMSLGGLEPFSDDYFAELRRFLAVHGGAWHSDHLCFSTCEAGGDGGREVLHDLLPVPLTEASARRFAARVREAQDRLERPMALENISYYLPMGPSELSEAEFMTLVCEEADCGVLLDVNNVYVNSRNFGFDPDEMVAAYPLDRVVQLHVAGHTHWKRFDFFLDDHGATASPTVHRLMQQVVERIGPVPVLLERDDDIPPLGELLDEVARLQTNYDEALARRSVEASDVA</sequence>
<dbReference type="InterPro" id="IPR036237">
    <property type="entry name" value="Xyl_isomerase-like_sf"/>
</dbReference>
<protein>
    <submittedName>
        <fullName evidence="1">Uncharacterized protein</fullName>
    </submittedName>
</protein>
<dbReference type="SUPFAM" id="SSF51658">
    <property type="entry name" value="Xylose isomerase-like"/>
    <property type="match status" value="1"/>
</dbReference>
<evidence type="ECO:0000313" key="1">
    <source>
        <dbReference type="EMBL" id="EDM75606.1"/>
    </source>
</evidence>
<dbReference type="OrthoDB" id="9763101at2"/>
<dbReference type="EMBL" id="ABCS01000086">
    <property type="protein sequence ID" value="EDM75606.1"/>
    <property type="molecule type" value="Genomic_DNA"/>
</dbReference>
<proteinExistence type="predicted"/>
<dbReference type="eggNOG" id="COG3220">
    <property type="taxonomic scope" value="Bacteria"/>
</dbReference>
<dbReference type="NCBIfam" id="NF003818">
    <property type="entry name" value="PRK05409.1"/>
    <property type="match status" value="1"/>
</dbReference>
<reference evidence="1 2" key="1">
    <citation type="submission" date="2007-06" db="EMBL/GenBank/DDBJ databases">
        <authorList>
            <person name="Shimkets L."/>
            <person name="Ferriera S."/>
            <person name="Johnson J."/>
            <person name="Kravitz S."/>
            <person name="Beeson K."/>
            <person name="Sutton G."/>
            <person name="Rogers Y.-H."/>
            <person name="Friedman R."/>
            <person name="Frazier M."/>
            <person name="Venter J.C."/>
        </authorList>
    </citation>
    <scope>NUCLEOTIDE SEQUENCE [LARGE SCALE GENOMIC DNA]</scope>
    <source>
        <strain evidence="1 2">SIR-1</strain>
    </source>
</reference>
<keyword evidence="2" id="KW-1185">Reference proteome</keyword>
<dbReference type="PANTHER" id="PTHR42194:SF1">
    <property type="entry name" value="UPF0276 PROTEIN HI_1600"/>
    <property type="match status" value="1"/>
</dbReference>
<dbReference type="PANTHER" id="PTHR42194">
    <property type="entry name" value="UPF0276 PROTEIN HI_1600"/>
    <property type="match status" value="1"/>
</dbReference>
<organism evidence="1 2">
    <name type="scientific">Plesiocystis pacifica SIR-1</name>
    <dbReference type="NCBI Taxonomy" id="391625"/>
    <lineage>
        <taxon>Bacteria</taxon>
        <taxon>Pseudomonadati</taxon>
        <taxon>Myxococcota</taxon>
        <taxon>Polyangia</taxon>
        <taxon>Nannocystales</taxon>
        <taxon>Nannocystaceae</taxon>
        <taxon>Plesiocystis</taxon>
    </lineage>
</organism>
<dbReference type="Gene3D" id="3.20.20.150">
    <property type="entry name" value="Divalent-metal-dependent TIM barrel enzymes"/>
    <property type="match status" value="1"/>
</dbReference>
<comment type="caution">
    <text evidence="1">The sequence shown here is derived from an EMBL/GenBank/DDBJ whole genome shotgun (WGS) entry which is preliminary data.</text>
</comment>
<dbReference type="Proteomes" id="UP000005801">
    <property type="component" value="Unassembled WGS sequence"/>
</dbReference>
<accession>A6GEU4</accession>
<dbReference type="InterPro" id="IPR007801">
    <property type="entry name" value="MbnB/TglH/ChrH"/>
</dbReference>
<evidence type="ECO:0000313" key="2">
    <source>
        <dbReference type="Proteomes" id="UP000005801"/>
    </source>
</evidence>
<dbReference type="Pfam" id="PF05114">
    <property type="entry name" value="MbnB_TglH_ChrH"/>
    <property type="match status" value="1"/>
</dbReference>
<gene>
    <name evidence="1" type="ORF">PPSIR1_00145</name>
</gene>
<name>A6GEU4_9BACT</name>
<dbReference type="STRING" id="391625.PPSIR1_00145"/>
<dbReference type="RefSeq" id="WP_006975234.1">
    <property type="nucleotide sequence ID" value="NZ_ABCS01000086.1"/>
</dbReference>